<feature type="compositionally biased region" description="Polar residues" evidence="3">
    <location>
        <begin position="133"/>
        <end position="144"/>
    </location>
</feature>
<keyword evidence="5" id="KW-1185">Reference proteome</keyword>
<comment type="function">
    <text evidence="2">Plays an essential role in initiation of the G0 program by preventing the degradation of specific nutrient-regulated mRNAs via the 5'-3' mRNA decay pathway.</text>
</comment>
<comment type="similarity">
    <text evidence="1 2">Belongs to the endosulfine family.</text>
</comment>
<protein>
    <recommendedName>
        <fullName evidence="2">mRNA stability protein</fullName>
    </recommendedName>
</protein>
<gene>
    <name evidence="4" type="ORF">ASPCAL07937</name>
</gene>
<reference evidence="5" key="1">
    <citation type="journal article" date="2016" name="Genome Announc.">
        <title>Draft genome sequences of fungus Aspergillus calidoustus.</title>
        <authorList>
            <person name="Horn F."/>
            <person name="Linde J."/>
            <person name="Mattern D.J."/>
            <person name="Walther G."/>
            <person name="Guthke R."/>
            <person name="Scherlach K."/>
            <person name="Martin K."/>
            <person name="Brakhage A.A."/>
            <person name="Petzke L."/>
            <person name="Valiante V."/>
        </authorList>
    </citation>
    <scope>NUCLEOTIDE SEQUENCE [LARGE SCALE GENOMIC DNA]</scope>
    <source>
        <strain evidence="5">SF006504</strain>
    </source>
</reference>
<dbReference type="Pfam" id="PF04667">
    <property type="entry name" value="Endosulfine"/>
    <property type="match status" value="1"/>
</dbReference>
<evidence type="ECO:0000256" key="2">
    <source>
        <dbReference type="RuleBase" id="RU363120"/>
    </source>
</evidence>
<name>A0A0U5CPT6_ASPCI</name>
<feature type="region of interest" description="Disordered" evidence="3">
    <location>
        <begin position="116"/>
        <end position="159"/>
    </location>
</feature>
<accession>A0A0U5CPT6</accession>
<dbReference type="EMBL" id="CDMC01000006">
    <property type="protein sequence ID" value="CEN61277.1"/>
    <property type="molecule type" value="Genomic_DNA"/>
</dbReference>
<dbReference type="InterPro" id="IPR006760">
    <property type="entry name" value="Endosulphine"/>
</dbReference>
<dbReference type="OrthoDB" id="5949865at2759"/>
<organism evidence="4 5">
    <name type="scientific">Aspergillus calidoustus</name>
    <dbReference type="NCBI Taxonomy" id="454130"/>
    <lineage>
        <taxon>Eukaryota</taxon>
        <taxon>Fungi</taxon>
        <taxon>Dikarya</taxon>
        <taxon>Ascomycota</taxon>
        <taxon>Pezizomycotina</taxon>
        <taxon>Eurotiomycetes</taxon>
        <taxon>Eurotiomycetidae</taxon>
        <taxon>Eurotiales</taxon>
        <taxon>Aspergillaceae</taxon>
        <taxon>Aspergillus</taxon>
        <taxon>Aspergillus subgen. Nidulantes</taxon>
    </lineage>
</organism>
<dbReference type="AlphaFoldDB" id="A0A0U5CPT6"/>
<sequence>MTSTETPTTDVSVNLTPFMSYQMQSTSTMEGKRNVESHTKPLSERDKHILSIYGTVPSGGILGQHAKQRVYFDSGDYALSAAKRETDSGAIHTGTSHPVRGSISHPYAPIPNTSNVVTGADGGFHGKDYPSTGLVSSPLSQESDTTAEDYFGDQSEVTD</sequence>
<dbReference type="STRING" id="454130.A0A0U5CPT6"/>
<dbReference type="Proteomes" id="UP000054771">
    <property type="component" value="Unassembled WGS sequence"/>
</dbReference>
<evidence type="ECO:0000256" key="3">
    <source>
        <dbReference type="SAM" id="MobiDB-lite"/>
    </source>
</evidence>
<evidence type="ECO:0000313" key="4">
    <source>
        <dbReference type="EMBL" id="CEN61277.1"/>
    </source>
</evidence>
<proteinExistence type="inferred from homology"/>
<evidence type="ECO:0000313" key="5">
    <source>
        <dbReference type="Proteomes" id="UP000054771"/>
    </source>
</evidence>
<feature type="compositionally biased region" description="Acidic residues" evidence="3">
    <location>
        <begin position="145"/>
        <end position="159"/>
    </location>
</feature>
<evidence type="ECO:0000256" key="1">
    <source>
        <dbReference type="ARBA" id="ARBA00010520"/>
    </source>
</evidence>